<dbReference type="PANTHER" id="PTHR43490">
    <property type="entry name" value="(+)-NEOMENTHOL DEHYDROGENASE"/>
    <property type="match status" value="1"/>
</dbReference>
<dbReference type="Gene3D" id="3.40.50.720">
    <property type="entry name" value="NAD(P)-binding Rossmann-like Domain"/>
    <property type="match status" value="1"/>
</dbReference>
<protein>
    <submittedName>
        <fullName evidence="5">SDR family oxidoreductase</fullName>
    </submittedName>
</protein>
<reference evidence="5 6" key="1">
    <citation type="submission" date="2024-07" db="EMBL/GenBank/DDBJ databases">
        <authorList>
            <person name="Thanompreechachai J."/>
            <person name="Duangmal K."/>
        </authorList>
    </citation>
    <scope>NUCLEOTIDE SEQUENCE [LARGE SCALE GENOMIC DNA]</scope>
    <source>
        <strain evidence="5 6">TBRC 1896</strain>
    </source>
</reference>
<dbReference type="RefSeq" id="WP_370720818.1">
    <property type="nucleotide sequence ID" value="NZ_JBGGTQ010000013.1"/>
</dbReference>
<dbReference type="InterPro" id="IPR036291">
    <property type="entry name" value="NAD(P)-bd_dom_sf"/>
</dbReference>
<dbReference type="InterPro" id="IPR045313">
    <property type="entry name" value="CBR1-like"/>
</dbReference>
<dbReference type="PRINTS" id="PR00080">
    <property type="entry name" value="SDRFAMILY"/>
</dbReference>
<sequence length="235" mass="24819">MTTTSSVVLVTGGNKGIGRETCRRLAELGHTVLLGARDPERGRAAAEELGVTWLPLDVTDQASVDAAAERVRREHGRLDVLVNNAGVNSAVMPVEELTASELAALLDVNLLGVLRVTNAFVPLLHDSAHPRVVNVSSTVGSFARTLEMDLFDWRITPPAYAVSKSALTMLTLKFARALPGVLVNAADPGYTRTDLNGGDGAQSVTEGTDAVVQLATLPDDGPTGTFADRRGVVPW</sequence>
<evidence type="ECO:0000256" key="1">
    <source>
        <dbReference type="ARBA" id="ARBA00006484"/>
    </source>
</evidence>
<dbReference type="SUPFAM" id="SSF51735">
    <property type="entry name" value="NAD(P)-binding Rossmann-fold domains"/>
    <property type="match status" value="1"/>
</dbReference>
<proteinExistence type="inferred from homology"/>
<dbReference type="Proteomes" id="UP001566476">
    <property type="component" value="Unassembled WGS sequence"/>
</dbReference>
<organism evidence="5 6">
    <name type="scientific">Kineococcus mangrovi</name>
    <dbReference type="NCBI Taxonomy" id="1660183"/>
    <lineage>
        <taxon>Bacteria</taxon>
        <taxon>Bacillati</taxon>
        <taxon>Actinomycetota</taxon>
        <taxon>Actinomycetes</taxon>
        <taxon>Kineosporiales</taxon>
        <taxon>Kineosporiaceae</taxon>
        <taxon>Kineococcus</taxon>
    </lineage>
</organism>
<dbReference type="PANTHER" id="PTHR43490:SF99">
    <property type="entry name" value="SHORT-CHAIN DEHYDROGENASE_REDUCTASE"/>
    <property type="match status" value="1"/>
</dbReference>
<comment type="caution">
    <text evidence="5">The sequence shown here is derived from an EMBL/GenBank/DDBJ whole genome shotgun (WGS) entry which is preliminary data.</text>
</comment>
<evidence type="ECO:0000256" key="3">
    <source>
        <dbReference type="ARBA" id="ARBA00023002"/>
    </source>
</evidence>
<dbReference type="PRINTS" id="PR00081">
    <property type="entry name" value="GDHRDH"/>
</dbReference>
<comment type="similarity">
    <text evidence="1 4">Belongs to the short-chain dehydrogenases/reductases (SDR) family.</text>
</comment>
<evidence type="ECO:0000313" key="5">
    <source>
        <dbReference type="EMBL" id="MEZ0494588.1"/>
    </source>
</evidence>
<accession>A0ABV4I7B7</accession>
<name>A0ABV4I7B7_9ACTN</name>
<dbReference type="CDD" id="cd05324">
    <property type="entry name" value="carb_red_PTCR-like_SDR_c"/>
    <property type="match status" value="1"/>
</dbReference>
<evidence type="ECO:0000313" key="6">
    <source>
        <dbReference type="Proteomes" id="UP001566476"/>
    </source>
</evidence>
<dbReference type="EMBL" id="JBGGTQ010000013">
    <property type="protein sequence ID" value="MEZ0494588.1"/>
    <property type="molecule type" value="Genomic_DNA"/>
</dbReference>
<gene>
    <name evidence="5" type="ORF">AB2L28_20310</name>
</gene>
<dbReference type="InterPro" id="IPR002347">
    <property type="entry name" value="SDR_fam"/>
</dbReference>
<evidence type="ECO:0000256" key="2">
    <source>
        <dbReference type="ARBA" id="ARBA00022857"/>
    </source>
</evidence>
<keyword evidence="2" id="KW-0521">NADP</keyword>
<keyword evidence="3" id="KW-0560">Oxidoreductase</keyword>
<keyword evidence="6" id="KW-1185">Reference proteome</keyword>
<evidence type="ECO:0000256" key="4">
    <source>
        <dbReference type="RuleBase" id="RU000363"/>
    </source>
</evidence>
<dbReference type="Pfam" id="PF00106">
    <property type="entry name" value="adh_short"/>
    <property type="match status" value="1"/>
</dbReference>